<name>C0CHC8_BLAHS</name>
<organism evidence="1 2">
    <name type="scientific">Blautia hydrogenotrophica (strain DSM 10507 / JCM 14656 / S5a33)</name>
    <name type="common">Ruminococcus hydrogenotrophicus</name>
    <dbReference type="NCBI Taxonomy" id="476272"/>
    <lineage>
        <taxon>Bacteria</taxon>
        <taxon>Bacillati</taxon>
        <taxon>Bacillota</taxon>
        <taxon>Clostridia</taxon>
        <taxon>Lachnospirales</taxon>
        <taxon>Lachnospiraceae</taxon>
        <taxon>Blautia</taxon>
    </lineage>
</organism>
<dbReference type="Proteomes" id="UP000003100">
    <property type="component" value="Unassembled WGS sequence"/>
</dbReference>
<gene>
    <name evidence="1" type="ORF">RUMHYD_00241</name>
</gene>
<dbReference type="HOGENOM" id="CLU_3096160_0_0_9"/>
<reference evidence="1 2" key="2">
    <citation type="submission" date="2009-02" db="EMBL/GenBank/DDBJ databases">
        <title>Draft genome sequence of Blautia hydrogenotrophica DSM 10507 (Ruminococcus hydrogenotrophicus DSM 10507).</title>
        <authorList>
            <person name="Sudarsanam P."/>
            <person name="Ley R."/>
            <person name="Guruge J."/>
            <person name="Turnbaugh P.J."/>
            <person name="Mahowald M."/>
            <person name="Liep D."/>
            <person name="Gordon J."/>
        </authorList>
    </citation>
    <scope>NUCLEOTIDE SEQUENCE [LARGE SCALE GENOMIC DNA]</scope>
    <source>
        <strain evidence="2">DSM 10507 / JCM 14656 / S5a33</strain>
    </source>
</reference>
<evidence type="ECO:0000313" key="2">
    <source>
        <dbReference type="Proteomes" id="UP000003100"/>
    </source>
</evidence>
<proteinExistence type="predicted"/>
<dbReference type="PATRIC" id="fig|476272.21.peg.3248"/>
<evidence type="ECO:0000313" key="1">
    <source>
        <dbReference type="EMBL" id="EEG50847.1"/>
    </source>
</evidence>
<protein>
    <submittedName>
        <fullName evidence="1">Uncharacterized protein</fullName>
    </submittedName>
</protein>
<sequence length="51" mass="5946">MFIRKKQKKNIRRCSKTCILGCLLLKNLLCEKEDKEKREASHTALLLSSLL</sequence>
<reference evidence="1 2" key="1">
    <citation type="submission" date="2009-01" db="EMBL/GenBank/DDBJ databases">
        <authorList>
            <person name="Fulton L."/>
            <person name="Clifton S."/>
            <person name="Fulton B."/>
            <person name="Xu J."/>
            <person name="Minx P."/>
            <person name="Pepin K.H."/>
            <person name="Johnson M."/>
            <person name="Bhonagiri V."/>
            <person name="Nash W.E."/>
            <person name="Mardis E.R."/>
            <person name="Wilson R.K."/>
        </authorList>
    </citation>
    <scope>NUCLEOTIDE SEQUENCE [LARGE SCALE GENOMIC DNA]</scope>
    <source>
        <strain evidence="2">DSM 10507 / JCM 14656 / S5a33</strain>
    </source>
</reference>
<dbReference type="EMBL" id="ACBZ01000006">
    <property type="protein sequence ID" value="EEG50847.1"/>
    <property type="molecule type" value="Genomic_DNA"/>
</dbReference>
<keyword evidence="2" id="KW-1185">Reference proteome</keyword>
<accession>C0CHC8</accession>
<dbReference type="AlphaFoldDB" id="C0CHC8"/>
<comment type="caution">
    <text evidence="1">The sequence shown here is derived from an EMBL/GenBank/DDBJ whole genome shotgun (WGS) entry which is preliminary data.</text>
</comment>